<gene>
    <name evidence="1" type="ordered locus">BpOF4_08730</name>
</gene>
<dbReference type="eggNOG" id="ENOG50333YT">
    <property type="taxonomic scope" value="Bacteria"/>
</dbReference>
<dbReference type="EMBL" id="CP001878">
    <property type="protein sequence ID" value="ADC49804.1"/>
    <property type="molecule type" value="Genomic_DNA"/>
</dbReference>
<accession>D3FRP4</accession>
<dbReference type="KEGG" id="bpf:BpOF4_08730"/>
<reference evidence="1 2" key="1">
    <citation type="journal article" date="2011" name="Environ. Microbiol.">
        <title>Genome of alkaliphilic Bacillus pseudofirmus OF4 reveals adaptations that support the ability to grow in an external pH range from 7.5 to 11.4.</title>
        <authorList>
            <person name="Janto B."/>
            <person name="Ahmed A."/>
            <person name="Ito M."/>
            <person name="Liu J."/>
            <person name="Hicks D.B."/>
            <person name="Pagni S."/>
            <person name="Fackelmayer O.J."/>
            <person name="Smith T.A."/>
            <person name="Earl J."/>
            <person name="Elbourne L.D."/>
            <person name="Hassan K."/>
            <person name="Paulsen I.T."/>
            <person name="Kolsto A.B."/>
            <person name="Tourasse N.J."/>
            <person name="Ehrlich G.D."/>
            <person name="Boissy R."/>
            <person name="Ivey D.M."/>
            <person name="Li G."/>
            <person name="Xue Y."/>
            <person name="Ma Y."/>
            <person name="Hu F.Z."/>
            <person name="Krulwich T.A."/>
        </authorList>
    </citation>
    <scope>NUCLEOTIDE SEQUENCE [LARGE SCALE GENOMIC DNA]</scope>
    <source>
        <strain evidence="2">ATCC BAA-2126 / JCM 17055 / OF4</strain>
    </source>
</reference>
<dbReference type="InterPro" id="IPR058705">
    <property type="entry name" value="A_ENA"/>
</dbReference>
<dbReference type="AlphaFoldDB" id="D3FRP4"/>
<dbReference type="Pfam" id="PF26595">
    <property type="entry name" value="A_ENA"/>
    <property type="match status" value="1"/>
</dbReference>
<organism evidence="1 2">
    <name type="scientific">Alkalihalophilus pseudofirmus (strain ATCC BAA-2126 / JCM 17055 / OF4)</name>
    <name type="common">Bacillus pseudofirmus</name>
    <dbReference type="NCBI Taxonomy" id="398511"/>
    <lineage>
        <taxon>Bacteria</taxon>
        <taxon>Bacillati</taxon>
        <taxon>Bacillota</taxon>
        <taxon>Bacilli</taxon>
        <taxon>Bacillales</taxon>
        <taxon>Bacillaceae</taxon>
        <taxon>Alkalihalophilus</taxon>
    </lineage>
</organism>
<sequence length="108" mass="12010">MSYPNIPDINSFDGLDREQVALLLLASIALEELSLAHIMNAEAEKLQYALGTLLPGQTPIVGDFEDLLTINRSVERMLRTVIKKEMLLQFKLEDVIDSGLLENNVPGD</sequence>
<dbReference type="STRING" id="398511.BpOF4_08730"/>
<dbReference type="HOGENOM" id="CLU_121313_0_0_9"/>
<proteinExistence type="predicted"/>
<protein>
    <submittedName>
        <fullName evidence="1">Uncharacterized protein</fullName>
    </submittedName>
</protein>
<dbReference type="Proteomes" id="UP000001544">
    <property type="component" value="Chromosome"/>
</dbReference>
<dbReference type="RefSeq" id="WP_012957170.1">
    <property type="nucleotide sequence ID" value="NC_013791.2"/>
</dbReference>
<keyword evidence="2" id="KW-1185">Reference proteome</keyword>
<evidence type="ECO:0000313" key="2">
    <source>
        <dbReference type="Proteomes" id="UP000001544"/>
    </source>
</evidence>
<evidence type="ECO:0000313" key="1">
    <source>
        <dbReference type="EMBL" id="ADC49804.1"/>
    </source>
</evidence>
<name>D3FRP4_ALKPO</name>